<feature type="transmembrane region" description="Helical" evidence="9">
    <location>
        <begin position="1026"/>
        <end position="1047"/>
    </location>
</feature>
<dbReference type="Gene3D" id="3.40.50.300">
    <property type="entry name" value="P-loop containing nucleotide triphosphate hydrolases"/>
    <property type="match status" value="1"/>
</dbReference>
<evidence type="ECO:0000256" key="8">
    <source>
        <dbReference type="SAM" id="MobiDB-lite"/>
    </source>
</evidence>
<dbReference type="InterPro" id="IPR013525">
    <property type="entry name" value="ABC2_TM"/>
</dbReference>
<dbReference type="Pfam" id="PF01061">
    <property type="entry name" value="ABC2_membrane"/>
    <property type="match status" value="1"/>
</dbReference>
<keyword evidence="5" id="KW-0067">ATP-binding</keyword>
<dbReference type="STRING" id="361077.A0A151Z9Q2"/>
<feature type="transmembrane region" description="Helical" evidence="9">
    <location>
        <begin position="882"/>
        <end position="903"/>
    </location>
</feature>
<dbReference type="PANTHER" id="PTHR48041">
    <property type="entry name" value="ABC TRANSPORTER G FAMILY MEMBER 28"/>
    <property type="match status" value="1"/>
</dbReference>
<dbReference type="Pfam" id="PF00005">
    <property type="entry name" value="ABC_tran"/>
    <property type="match status" value="1"/>
</dbReference>
<dbReference type="PROSITE" id="PS00022">
    <property type="entry name" value="EGF_1"/>
    <property type="match status" value="2"/>
</dbReference>
<dbReference type="SMART" id="SM00382">
    <property type="entry name" value="AAA"/>
    <property type="match status" value="1"/>
</dbReference>
<feature type="chain" id="PRO_5007593043" evidence="10">
    <location>
        <begin position="26"/>
        <end position="1139"/>
    </location>
</feature>
<dbReference type="PANTHER" id="PTHR48041:SF29">
    <property type="entry name" value="ABC TRANSPORTER G FAMILY MEMBER 24"/>
    <property type="match status" value="1"/>
</dbReference>
<dbReference type="Proteomes" id="UP000076078">
    <property type="component" value="Unassembled WGS sequence"/>
</dbReference>
<feature type="signal peptide" evidence="10">
    <location>
        <begin position="1"/>
        <end position="25"/>
    </location>
</feature>
<feature type="region of interest" description="Disordered" evidence="8">
    <location>
        <begin position="93"/>
        <end position="196"/>
    </location>
</feature>
<dbReference type="PROSITE" id="PS00211">
    <property type="entry name" value="ABC_TRANSPORTER_1"/>
    <property type="match status" value="1"/>
</dbReference>
<proteinExistence type="predicted"/>
<keyword evidence="10" id="KW-0732">Signal</keyword>
<dbReference type="OrthoDB" id="66620at2759"/>
<keyword evidence="3 9" id="KW-0812">Transmembrane</keyword>
<dbReference type="AlphaFoldDB" id="A0A151Z9Q2"/>
<evidence type="ECO:0000256" key="5">
    <source>
        <dbReference type="ARBA" id="ARBA00022840"/>
    </source>
</evidence>
<evidence type="ECO:0000256" key="3">
    <source>
        <dbReference type="ARBA" id="ARBA00022692"/>
    </source>
</evidence>
<keyword evidence="4" id="KW-0547">Nucleotide-binding</keyword>
<evidence type="ECO:0000313" key="12">
    <source>
        <dbReference type="EMBL" id="KYQ90665.1"/>
    </source>
</evidence>
<dbReference type="InterPro" id="IPR003439">
    <property type="entry name" value="ABC_transporter-like_ATP-bd"/>
</dbReference>
<dbReference type="OMA" id="NEFNGLW"/>
<dbReference type="PROSITE" id="PS50893">
    <property type="entry name" value="ABC_TRANSPORTER_2"/>
    <property type="match status" value="1"/>
</dbReference>
<feature type="compositionally biased region" description="Low complexity" evidence="8">
    <location>
        <begin position="95"/>
        <end position="189"/>
    </location>
</feature>
<feature type="transmembrane region" description="Helical" evidence="9">
    <location>
        <begin position="996"/>
        <end position="1020"/>
    </location>
</feature>
<dbReference type="InterPro" id="IPR000742">
    <property type="entry name" value="EGF"/>
</dbReference>
<accession>A0A151Z9Q2</accession>
<protein>
    <submittedName>
        <fullName evidence="12">ABC transporter G family protein</fullName>
    </submittedName>
</protein>
<dbReference type="InterPro" id="IPR017871">
    <property type="entry name" value="ABC_transporter-like_CS"/>
</dbReference>
<organism evidence="12 13">
    <name type="scientific">Tieghemostelium lacteum</name>
    <name type="common">Slime mold</name>
    <name type="synonym">Dictyostelium lacteum</name>
    <dbReference type="NCBI Taxonomy" id="361077"/>
    <lineage>
        <taxon>Eukaryota</taxon>
        <taxon>Amoebozoa</taxon>
        <taxon>Evosea</taxon>
        <taxon>Eumycetozoa</taxon>
        <taxon>Dictyostelia</taxon>
        <taxon>Dictyosteliales</taxon>
        <taxon>Raperosteliaceae</taxon>
        <taxon>Tieghemostelium</taxon>
    </lineage>
</organism>
<keyword evidence="6 9" id="KW-1133">Transmembrane helix</keyword>
<evidence type="ECO:0000256" key="7">
    <source>
        <dbReference type="ARBA" id="ARBA00023136"/>
    </source>
</evidence>
<evidence type="ECO:0000313" key="13">
    <source>
        <dbReference type="Proteomes" id="UP000076078"/>
    </source>
</evidence>
<comment type="caution">
    <text evidence="12">The sequence shown here is derived from an EMBL/GenBank/DDBJ whole genome shotgun (WGS) entry which is preliminary data.</text>
</comment>
<evidence type="ECO:0000256" key="9">
    <source>
        <dbReference type="SAM" id="Phobius"/>
    </source>
</evidence>
<feature type="transmembrane region" description="Helical" evidence="9">
    <location>
        <begin position="487"/>
        <end position="510"/>
    </location>
</feature>
<dbReference type="InParanoid" id="A0A151Z9Q2"/>
<evidence type="ECO:0000256" key="1">
    <source>
        <dbReference type="ARBA" id="ARBA00004141"/>
    </source>
</evidence>
<gene>
    <name evidence="12" type="ORF">DLAC_09300</name>
</gene>
<evidence type="ECO:0000256" key="10">
    <source>
        <dbReference type="SAM" id="SignalP"/>
    </source>
</evidence>
<feature type="domain" description="ABC transporter" evidence="11">
    <location>
        <begin position="530"/>
        <end position="778"/>
    </location>
</feature>
<name>A0A151Z9Q2_TIELA</name>
<dbReference type="SUPFAM" id="SSF52540">
    <property type="entry name" value="P-loop containing nucleoside triphosphate hydrolases"/>
    <property type="match status" value="1"/>
</dbReference>
<evidence type="ECO:0000256" key="4">
    <source>
        <dbReference type="ARBA" id="ARBA00022741"/>
    </source>
</evidence>
<keyword evidence="7 9" id="KW-0472">Membrane</keyword>
<evidence type="ECO:0000259" key="11">
    <source>
        <dbReference type="PROSITE" id="PS50893"/>
    </source>
</evidence>
<feature type="transmembrane region" description="Helical" evidence="9">
    <location>
        <begin position="918"/>
        <end position="939"/>
    </location>
</feature>
<dbReference type="InterPro" id="IPR027417">
    <property type="entry name" value="P-loop_NTPase"/>
</dbReference>
<dbReference type="InterPro" id="IPR003593">
    <property type="entry name" value="AAA+_ATPase"/>
</dbReference>
<dbReference type="InterPro" id="IPR050352">
    <property type="entry name" value="ABCG_transporters"/>
</dbReference>
<dbReference type="GO" id="GO:0016887">
    <property type="term" value="F:ATP hydrolysis activity"/>
    <property type="evidence" value="ECO:0007669"/>
    <property type="project" value="InterPro"/>
</dbReference>
<evidence type="ECO:0000256" key="6">
    <source>
        <dbReference type="ARBA" id="ARBA00022989"/>
    </source>
</evidence>
<keyword evidence="2" id="KW-0813">Transport</keyword>
<dbReference type="GO" id="GO:0030587">
    <property type="term" value="P:sorocarp development"/>
    <property type="evidence" value="ECO:0007669"/>
    <property type="project" value="UniProtKB-ARBA"/>
</dbReference>
<comment type="subcellular location">
    <subcellularLocation>
        <location evidence="1">Membrane</location>
        <topology evidence="1">Multi-pass membrane protein</topology>
    </subcellularLocation>
</comment>
<dbReference type="FunCoup" id="A0A151Z9Q2">
    <property type="interactions" value="40"/>
</dbReference>
<dbReference type="EMBL" id="LODT01000037">
    <property type="protein sequence ID" value="KYQ90665.1"/>
    <property type="molecule type" value="Genomic_DNA"/>
</dbReference>
<dbReference type="GO" id="GO:0005524">
    <property type="term" value="F:ATP binding"/>
    <property type="evidence" value="ECO:0007669"/>
    <property type="project" value="UniProtKB-KW"/>
</dbReference>
<feature type="transmembrane region" description="Helical" evidence="9">
    <location>
        <begin position="1113"/>
        <end position="1135"/>
    </location>
</feature>
<dbReference type="GO" id="GO:0016020">
    <property type="term" value="C:membrane"/>
    <property type="evidence" value="ECO:0007669"/>
    <property type="project" value="UniProtKB-SubCell"/>
</dbReference>
<dbReference type="GO" id="GO:0140359">
    <property type="term" value="F:ABC-type transporter activity"/>
    <property type="evidence" value="ECO:0007669"/>
    <property type="project" value="InterPro"/>
</dbReference>
<evidence type="ECO:0000256" key="2">
    <source>
        <dbReference type="ARBA" id="ARBA00022448"/>
    </source>
</evidence>
<sequence>MKIINITILYLLIFLLVNINSRLDCKSIAEKEEHYTFEGKSGQQILHENFNTELLREQQEESIRLSREVILEFKDVSPYYSRMYENLKLLENSQSASSNSVDSNTTTTTTSTNSTTTTTSGTSTTGGNSTTTSSGASTTSTTGNSTTTSSGTSTTGGNSTTGSSGTSTTGDSSTTSGNTTSSSSGGSSSEVPIESSDGSRAVSWYGEACEDTTFGFLNETGPCGVANCYEEWGQGFCNTTTGECKCTYFFTGSDCSIDIDPDHQWDAINCHGSRSCPPVYNNPLPHQCICKPGWSGVECSVCNANPVCNSIATNSSQEDYLNICDTTAYLYKSKQYSCVITGQQVISSMNSVGGVALECDFPDADYVSGLYSTCSMNLYYHTTGPPLYFNCSFDGCVRNILPGQSQEIICQNSACSCTTFCSGILNSIISQVNGTANFTCDSNLNCQFSQEVIAAMYPTIPMSCVAGECTLQPPPILPVPVQNVDRILVYISTGVSTIVIAMITGLVFFVSEKQEQRKHIPPPNHVPCDLRFSDISCTVQEKWSFNKTKPKQILDNVHGICQSGHLTALMGLSGSGKTSLLDILSGRKNVGDISGNILINGLPVPENFKRISGYVTQEDIMIGTLTCREHLMYAAMLKLPESIPMHEKERRVDDALRALNISKIANSRIGTAEKRGISGGEKKRLAIAAELIIDPSILFLDEPTSGLDSHSAYDLIKLLKKIAVDGDRTIILSIHQPSAEIFEKLDNLVLLHQGQLHYSGKAQQSIEYFDQKLRTNFPNQRELSRENHRNPADFIISVISNDQFKLPIFESQHQIQYSYQKEVQVIDVDIDENRNIPSSSIHLRQQQNNIYLHKVDEYATSFWTQFMVVGRRSMLNYLRNPFLLRTTYFVHILVGFILGWLFWKLPANLEPGCQNRFGSMFFIIALLSFGSITSLDLFYHDRIIFIRERSNGYYRTSSYFLSKAITDILPMRVLPPLLLGGICYYMIGFRPGFLHFLYFLISLVLTSTTAATMCMAISTISPTFGTANMISILLLFVFLLFDGFLLARQSIPIYLKWLVMLSFMSYGLEIPVVNEFNGLWVFYNPPNTRGTYADGLEFLQSIGADPNRLFIDMYVLVGMIIGYLLLAYVFLRFLVKEYR</sequence>
<dbReference type="CDD" id="cd03213">
    <property type="entry name" value="ABCG_EPDR"/>
    <property type="match status" value="1"/>
</dbReference>
<feature type="transmembrane region" description="Helical" evidence="9">
    <location>
        <begin position="1054"/>
        <end position="1073"/>
    </location>
</feature>
<reference evidence="12 13" key="1">
    <citation type="submission" date="2015-12" db="EMBL/GenBank/DDBJ databases">
        <title>Dictyostelia acquired genes for synthesis and detection of signals that induce cell-type specialization by lateral gene transfer from prokaryotes.</title>
        <authorList>
            <person name="Gloeckner G."/>
            <person name="Schaap P."/>
        </authorList>
    </citation>
    <scope>NUCLEOTIDE SEQUENCE [LARGE SCALE GENOMIC DNA]</scope>
    <source>
        <strain evidence="12 13">TK</strain>
    </source>
</reference>
<keyword evidence="13" id="KW-1185">Reference proteome</keyword>